<name>A0A6A5C8V2_NAEFO</name>
<protein>
    <recommendedName>
        <fullName evidence="2">EGF-like domain-containing protein</fullName>
    </recommendedName>
</protein>
<gene>
    <name evidence="3" type="ORF">FDP41_012366</name>
</gene>
<dbReference type="VEuPathDB" id="AmoebaDB:FDP41_012366"/>
<dbReference type="InterPro" id="IPR000742">
    <property type="entry name" value="EGF"/>
</dbReference>
<feature type="domain" description="EGF-like" evidence="2">
    <location>
        <begin position="37"/>
        <end position="76"/>
    </location>
</feature>
<dbReference type="GeneID" id="68119581"/>
<reference evidence="3 4" key="1">
    <citation type="journal article" date="2019" name="Sci. Rep.">
        <title>Nanopore sequencing improves the draft genome of the human pathogenic amoeba Naegleria fowleri.</title>
        <authorList>
            <person name="Liechti N."/>
            <person name="Schurch N."/>
            <person name="Bruggmann R."/>
            <person name="Wittwer M."/>
        </authorList>
    </citation>
    <scope>NUCLEOTIDE SEQUENCE [LARGE SCALE GENOMIC DNA]</scope>
    <source>
        <strain evidence="3 4">ATCC 30894</strain>
    </source>
</reference>
<dbReference type="Proteomes" id="UP000444721">
    <property type="component" value="Unassembled WGS sequence"/>
</dbReference>
<dbReference type="Pfam" id="PF23106">
    <property type="entry name" value="EGF_Teneurin"/>
    <property type="match status" value="1"/>
</dbReference>
<dbReference type="Gene3D" id="2.10.25.10">
    <property type="entry name" value="Laminin"/>
    <property type="match status" value="2"/>
</dbReference>
<dbReference type="PROSITE" id="PS00022">
    <property type="entry name" value="EGF_1"/>
    <property type="match status" value="2"/>
</dbReference>
<sequence>MPTGHLYFVDHLNRRIRLLSPICDEGFTYVASNNSCVPFECFEVKYNDSRVCNSQGNCSALDVCSCKEGYSGNNCEIPTCYGIHGDNRTVCSSHGSCIDFNNCSYSTGYFGNQCETPICSGIHGDNQSVCSSKGNCSRFDNCTCNEGYTGYNCDIPICFGFRAYDFSNVCSNVGNCMDRDTCQCLRNDTFFKDCSLLFLKSQNLLLTFIQSSQTTNTAPSPIDLQLDFQQKEDFLKFYNGKDLNLVLELELNGQAIALKNQSIHLVNNTVTTLSFILPTISQPGNVSALLEIWDVRTSMKISKLNQ</sequence>
<evidence type="ECO:0000259" key="2">
    <source>
        <dbReference type="PROSITE" id="PS50026"/>
    </source>
</evidence>
<dbReference type="PROSITE" id="PS50026">
    <property type="entry name" value="EGF_3"/>
    <property type="match status" value="2"/>
</dbReference>
<dbReference type="InterPro" id="IPR051830">
    <property type="entry name" value="NOTCH_homolog"/>
</dbReference>
<feature type="disulfide bond" evidence="1">
    <location>
        <begin position="66"/>
        <end position="75"/>
    </location>
</feature>
<feature type="domain" description="EGF-like" evidence="2">
    <location>
        <begin position="115"/>
        <end position="154"/>
    </location>
</feature>
<feature type="disulfide bond" evidence="1">
    <location>
        <begin position="144"/>
        <end position="153"/>
    </location>
</feature>
<dbReference type="AlphaFoldDB" id="A0A6A5C8V2"/>
<accession>A0A6A5C8V2</accession>
<dbReference type="OrthoDB" id="6051224at2759"/>
<evidence type="ECO:0000313" key="3">
    <source>
        <dbReference type="EMBL" id="KAF0981709.1"/>
    </source>
</evidence>
<dbReference type="EMBL" id="VFQX01000013">
    <property type="protein sequence ID" value="KAF0981709.1"/>
    <property type="molecule type" value="Genomic_DNA"/>
</dbReference>
<dbReference type="VEuPathDB" id="AmoebaDB:NfTy_039920"/>
<dbReference type="PROSITE" id="PS01186">
    <property type="entry name" value="EGF_2"/>
    <property type="match status" value="2"/>
</dbReference>
<keyword evidence="1" id="KW-0245">EGF-like domain</keyword>
<dbReference type="PANTHER" id="PTHR24033:SF151">
    <property type="entry name" value="NOTCH 2"/>
    <property type="match status" value="1"/>
</dbReference>
<keyword evidence="4" id="KW-1185">Reference proteome</keyword>
<organism evidence="3 4">
    <name type="scientific">Naegleria fowleri</name>
    <name type="common">Brain eating amoeba</name>
    <dbReference type="NCBI Taxonomy" id="5763"/>
    <lineage>
        <taxon>Eukaryota</taxon>
        <taxon>Discoba</taxon>
        <taxon>Heterolobosea</taxon>
        <taxon>Tetramitia</taxon>
        <taxon>Eutetramitia</taxon>
        <taxon>Vahlkampfiidae</taxon>
        <taxon>Naegleria</taxon>
    </lineage>
</organism>
<dbReference type="VEuPathDB" id="AmoebaDB:NF0071920"/>
<keyword evidence="1" id="KW-1015">Disulfide bond</keyword>
<comment type="caution">
    <text evidence="1">Lacks conserved residue(s) required for the propagation of feature annotation.</text>
</comment>
<evidence type="ECO:0000313" key="4">
    <source>
        <dbReference type="Proteomes" id="UP000444721"/>
    </source>
</evidence>
<comment type="caution">
    <text evidence="3">The sequence shown here is derived from an EMBL/GenBank/DDBJ whole genome shotgun (WGS) entry which is preliminary data.</text>
</comment>
<evidence type="ECO:0000256" key="1">
    <source>
        <dbReference type="PROSITE-ProRule" id="PRU00076"/>
    </source>
</evidence>
<dbReference type="PANTHER" id="PTHR24033">
    <property type="entry name" value="EGF-LIKE DOMAIN-CONTAINING PROTEIN"/>
    <property type="match status" value="1"/>
</dbReference>
<proteinExistence type="predicted"/>
<dbReference type="RefSeq" id="XP_044566422.1">
    <property type="nucleotide sequence ID" value="XM_044702878.1"/>
</dbReference>